<dbReference type="OrthoDB" id="10256179at2759"/>
<dbReference type="Gene3D" id="1.10.510.10">
    <property type="entry name" value="Transferase(Phosphotransferase) domain 1"/>
    <property type="match status" value="1"/>
</dbReference>
<dbReference type="SUPFAM" id="SSF50985">
    <property type="entry name" value="RCC1/BLIP-II"/>
    <property type="match status" value="1"/>
</dbReference>
<dbReference type="GO" id="GO:0005743">
    <property type="term" value="C:mitochondrial inner membrane"/>
    <property type="evidence" value="ECO:0007669"/>
    <property type="project" value="TreeGrafter"/>
</dbReference>
<dbReference type="GO" id="GO:0000408">
    <property type="term" value="C:EKC/KEOPS complex"/>
    <property type="evidence" value="ECO:0007669"/>
    <property type="project" value="UniProtKB-ARBA"/>
</dbReference>
<keyword evidence="8" id="KW-0067">ATP-binding</keyword>
<dbReference type="InterPro" id="IPR009091">
    <property type="entry name" value="RCC1/BLIP-II"/>
</dbReference>
<dbReference type="Pfam" id="PF00415">
    <property type="entry name" value="RCC1"/>
    <property type="match status" value="3"/>
</dbReference>
<dbReference type="PROSITE" id="PS50012">
    <property type="entry name" value="RCC1_3"/>
    <property type="match status" value="2"/>
</dbReference>
<evidence type="ECO:0000313" key="15">
    <source>
        <dbReference type="Proteomes" id="UP000654370"/>
    </source>
</evidence>
<dbReference type="InterPro" id="IPR000408">
    <property type="entry name" value="Reg_chr_condens"/>
</dbReference>
<dbReference type="PROSITE" id="PS00109">
    <property type="entry name" value="PROTEIN_KINASE_TYR"/>
    <property type="match status" value="1"/>
</dbReference>
<dbReference type="Gene3D" id="3.30.200.20">
    <property type="entry name" value="Phosphorylase Kinase, domain 1"/>
    <property type="match status" value="1"/>
</dbReference>
<dbReference type="InterPro" id="IPR008266">
    <property type="entry name" value="Tyr_kinase_AS"/>
</dbReference>
<comment type="catalytic activity">
    <reaction evidence="10">
        <text>L-seryl-[protein] + ATP = O-phospho-L-seryl-[protein] + ADP + H(+)</text>
        <dbReference type="Rhea" id="RHEA:17989"/>
        <dbReference type="Rhea" id="RHEA-COMP:9863"/>
        <dbReference type="Rhea" id="RHEA-COMP:11604"/>
        <dbReference type="ChEBI" id="CHEBI:15378"/>
        <dbReference type="ChEBI" id="CHEBI:29999"/>
        <dbReference type="ChEBI" id="CHEBI:30616"/>
        <dbReference type="ChEBI" id="CHEBI:83421"/>
        <dbReference type="ChEBI" id="CHEBI:456216"/>
        <dbReference type="EC" id="2.7.11.1"/>
    </reaction>
</comment>
<feature type="region of interest" description="Disordered" evidence="12">
    <location>
        <begin position="711"/>
        <end position="738"/>
    </location>
</feature>
<evidence type="ECO:0000256" key="3">
    <source>
        <dbReference type="ARBA" id="ARBA00022527"/>
    </source>
</evidence>
<dbReference type="GO" id="GO:0005524">
    <property type="term" value="F:ATP binding"/>
    <property type="evidence" value="ECO:0007669"/>
    <property type="project" value="UniProtKB-KW"/>
</dbReference>
<dbReference type="PANTHER" id="PTHR47563:SF1">
    <property type="entry name" value="PROTEIN FMP25, MITOCHONDRIAL"/>
    <property type="match status" value="1"/>
</dbReference>
<gene>
    <name evidence="14" type="ORF">INT43_008050</name>
</gene>
<accession>A0A8H7PDG1</accession>
<evidence type="ECO:0000256" key="11">
    <source>
        <dbReference type="PROSITE-ProRule" id="PRU00235"/>
    </source>
</evidence>
<sequence>MDTATLIKQGAEARVFELIPFLSNPNGCIVKERFSKTYRHPVLDKQLTQKRVTQEARCLFRCKKANIDTPALYMVDAEAATIYMERVIGRTLKDIIIENKADKEKLAEAIGIALSKMHTVDVVHGDLTTSNLMLRDDNESLVIIDFGLSYVSKLPEDKAVDLYVLERAFTSTHPKSEAMFESILHSYKEHNKQSKPTLNKLEEAPRARFYSTHTAARSRSTNPFLIGAGLGLLITAGGVVHNEASDWIPWKKSSVDNAKLNEAKSTHEKQNPNITTTTWEQQNQVNRGLTEPGLFIWGSNRNRIIDASSSKQSFPYPHLHEFFQGRYLRDVAFGPDHAVAVDHDGNIYQWGSGYGDEQPQLTLQHGNIVQVTASESKIYALSKSGVVYVLPSIASVQEELANRDLPRSLRKSESSWSSWLIGGSKAVNEKGYAYAVPMDQDVLKSGERITCISSGLHHVVAVTSNGRVFAAPTDSKGNEKGQLGMGHVTAIAPSDFGYTKWYVVENTLSDIKAVQVAAGDNHSPPDLHHFERSADGRAFTFGANNFGQLAQGDISEAKGQCNYPLEVSLLYSTSGRVSKPPGHSCSHIAAGGSNSYFVVNKVDKSSQQVTEVFAAGMGQYGQLGNATYSQMQLSPVKVKEISNNMEFDEKLAQVVPIRILDVVAGTTHAFGVLDNATNVDESQADTSKPNFGHDVYSWGHNYDYQVGNGKRNNISHPISPETLDAEQAGPSGSNLNRLQLAPLTHVRAKLPDSNKEKTLEVDQKLVAGPGISAVYSRVK</sequence>
<feature type="repeat" description="RCC1" evidence="11">
    <location>
        <begin position="536"/>
        <end position="601"/>
    </location>
</feature>
<evidence type="ECO:0000256" key="1">
    <source>
        <dbReference type="ARBA" id="ARBA00010630"/>
    </source>
</evidence>
<name>A0A8H7PDG1_MORIS</name>
<dbReference type="SMART" id="SM00220">
    <property type="entry name" value="S_TKc"/>
    <property type="match status" value="1"/>
</dbReference>
<protein>
    <recommendedName>
        <fullName evidence="2">non-specific serine/threonine protein kinase</fullName>
        <ecNumber evidence="2">2.7.11.1</ecNumber>
    </recommendedName>
</protein>
<dbReference type="InterPro" id="IPR053245">
    <property type="entry name" value="MitoProcess-Associated"/>
</dbReference>
<feature type="domain" description="Protein kinase" evidence="13">
    <location>
        <begin position="1"/>
        <end position="323"/>
    </location>
</feature>
<reference evidence="14" key="1">
    <citation type="submission" date="2020-12" db="EMBL/GenBank/DDBJ databases">
        <title>Metabolic potential, ecology and presence of endohyphal bacteria is reflected in genomic diversity of Mucoromycotina.</title>
        <authorList>
            <person name="Muszewska A."/>
            <person name="Okrasinska A."/>
            <person name="Steczkiewicz K."/>
            <person name="Drgas O."/>
            <person name="Orlowska M."/>
            <person name="Perlinska-Lenart U."/>
            <person name="Aleksandrzak-Piekarczyk T."/>
            <person name="Szatraj K."/>
            <person name="Zielenkiewicz U."/>
            <person name="Pilsyk S."/>
            <person name="Malc E."/>
            <person name="Mieczkowski P."/>
            <person name="Kruszewska J.S."/>
            <person name="Biernat P."/>
            <person name="Pawlowska J."/>
        </authorList>
    </citation>
    <scope>NUCLEOTIDE SEQUENCE</scope>
    <source>
        <strain evidence="14">WA0000067209</strain>
    </source>
</reference>
<dbReference type="Gene3D" id="2.130.10.30">
    <property type="entry name" value="Regulator of chromosome condensation 1/beta-lactamase-inhibitor protein II"/>
    <property type="match status" value="1"/>
</dbReference>
<evidence type="ECO:0000256" key="6">
    <source>
        <dbReference type="ARBA" id="ARBA00022741"/>
    </source>
</evidence>
<dbReference type="InterPro" id="IPR022495">
    <property type="entry name" value="Bud32"/>
</dbReference>
<dbReference type="SMART" id="SM00706">
    <property type="entry name" value="TECPR"/>
    <property type="match status" value="3"/>
</dbReference>
<keyword evidence="6" id="KW-0547">Nucleotide-binding</keyword>
<dbReference type="GO" id="GO:0004674">
    <property type="term" value="F:protein serine/threonine kinase activity"/>
    <property type="evidence" value="ECO:0007669"/>
    <property type="project" value="UniProtKB-KW"/>
</dbReference>
<keyword evidence="7" id="KW-0418">Kinase</keyword>
<dbReference type="Pfam" id="PF00069">
    <property type="entry name" value="Pkinase"/>
    <property type="match status" value="1"/>
</dbReference>
<dbReference type="SUPFAM" id="SSF56112">
    <property type="entry name" value="Protein kinase-like (PK-like)"/>
    <property type="match status" value="1"/>
</dbReference>
<dbReference type="PROSITE" id="PS50011">
    <property type="entry name" value="PROTEIN_KINASE_DOM"/>
    <property type="match status" value="1"/>
</dbReference>
<evidence type="ECO:0000256" key="4">
    <source>
        <dbReference type="ARBA" id="ARBA00022679"/>
    </source>
</evidence>
<evidence type="ECO:0000256" key="5">
    <source>
        <dbReference type="ARBA" id="ARBA00022694"/>
    </source>
</evidence>
<keyword evidence="15" id="KW-1185">Reference proteome</keyword>
<keyword evidence="5" id="KW-0819">tRNA processing</keyword>
<feature type="repeat" description="RCC1" evidence="11">
    <location>
        <begin position="610"/>
        <end position="675"/>
    </location>
</feature>
<evidence type="ECO:0000256" key="7">
    <source>
        <dbReference type="ARBA" id="ARBA00022777"/>
    </source>
</evidence>
<evidence type="ECO:0000256" key="10">
    <source>
        <dbReference type="ARBA" id="ARBA00048679"/>
    </source>
</evidence>
<comment type="catalytic activity">
    <reaction evidence="9">
        <text>L-threonyl-[protein] + ATP = O-phospho-L-threonyl-[protein] + ADP + H(+)</text>
        <dbReference type="Rhea" id="RHEA:46608"/>
        <dbReference type="Rhea" id="RHEA-COMP:11060"/>
        <dbReference type="Rhea" id="RHEA-COMP:11605"/>
        <dbReference type="ChEBI" id="CHEBI:15378"/>
        <dbReference type="ChEBI" id="CHEBI:30013"/>
        <dbReference type="ChEBI" id="CHEBI:30616"/>
        <dbReference type="ChEBI" id="CHEBI:61977"/>
        <dbReference type="ChEBI" id="CHEBI:456216"/>
        <dbReference type="EC" id="2.7.11.1"/>
    </reaction>
</comment>
<evidence type="ECO:0000256" key="12">
    <source>
        <dbReference type="SAM" id="MobiDB-lite"/>
    </source>
</evidence>
<keyword evidence="4" id="KW-0808">Transferase</keyword>
<proteinExistence type="inferred from homology"/>
<dbReference type="GO" id="GO:0034551">
    <property type="term" value="P:mitochondrial respiratory chain complex III assembly"/>
    <property type="evidence" value="ECO:0007669"/>
    <property type="project" value="TreeGrafter"/>
</dbReference>
<dbReference type="EMBL" id="JAEPQZ010000019">
    <property type="protein sequence ID" value="KAG2171670.1"/>
    <property type="molecule type" value="Genomic_DNA"/>
</dbReference>
<dbReference type="InterPro" id="IPR006624">
    <property type="entry name" value="Beta-propeller_rpt_TECPR"/>
</dbReference>
<dbReference type="PANTHER" id="PTHR47563">
    <property type="entry name" value="PROTEIN FMP25, MITOCHONDRIAL"/>
    <property type="match status" value="1"/>
</dbReference>
<dbReference type="EC" id="2.7.11.1" evidence="2"/>
<evidence type="ECO:0000313" key="14">
    <source>
        <dbReference type="EMBL" id="KAG2171670.1"/>
    </source>
</evidence>
<dbReference type="GO" id="GO:0008033">
    <property type="term" value="P:tRNA processing"/>
    <property type="evidence" value="ECO:0007669"/>
    <property type="project" value="UniProtKB-KW"/>
</dbReference>
<evidence type="ECO:0000259" key="13">
    <source>
        <dbReference type="PROSITE" id="PS50011"/>
    </source>
</evidence>
<organism evidence="14 15">
    <name type="scientific">Mortierella isabellina</name>
    <name type="common">Filamentous fungus</name>
    <name type="synonym">Umbelopsis isabellina</name>
    <dbReference type="NCBI Taxonomy" id="91625"/>
    <lineage>
        <taxon>Eukaryota</taxon>
        <taxon>Fungi</taxon>
        <taxon>Fungi incertae sedis</taxon>
        <taxon>Mucoromycota</taxon>
        <taxon>Mucoromycotina</taxon>
        <taxon>Umbelopsidomycetes</taxon>
        <taxon>Umbelopsidales</taxon>
        <taxon>Umbelopsidaceae</taxon>
        <taxon>Umbelopsis</taxon>
    </lineage>
</organism>
<dbReference type="NCBIfam" id="TIGR03724">
    <property type="entry name" value="arch_bud32"/>
    <property type="match status" value="1"/>
</dbReference>
<dbReference type="FunFam" id="3.30.200.20:FF:000201">
    <property type="entry name" value="TP53-regulating kinase isoform X1"/>
    <property type="match status" value="1"/>
</dbReference>
<dbReference type="InterPro" id="IPR000719">
    <property type="entry name" value="Prot_kinase_dom"/>
</dbReference>
<evidence type="ECO:0000256" key="8">
    <source>
        <dbReference type="ARBA" id="ARBA00022840"/>
    </source>
</evidence>
<comment type="caution">
    <text evidence="14">The sequence shown here is derived from an EMBL/GenBank/DDBJ whole genome shotgun (WGS) entry which is preliminary data.</text>
</comment>
<dbReference type="Proteomes" id="UP000654370">
    <property type="component" value="Unassembled WGS sequence"/>
</dbReference>
<keyword evidence="3" id="KW-0723">Serine/threonine-protein kinase</keyword>
<evidence type="ECO:0000256" key="9">
    <source>
        <dbReference type="ARBA" id="ARBA00047899"/>
    </source>
</evidence>
<dbReference type="InterPro" id="IPR011009">
    <property type="entry name" value="Kinase-like_dom_sf"/>
</dbReference>
<dbReference type="AlphaFoldDB" id="A0A8H7PDG1"/>
<evidence type="ECO:0000256" key="2">
    <source>
        <dbReference type="ARBA" id="ARBA00012513"/>
    </source>
</evidence>
<comment type="similarity">
    <text evidence="1">Belongs to the protein kinase superfamily. BUD32 family.</text>
</comment>